<evidence type="ECO:0000313" key="1">
    <source>
        <dbReference type="EMBL" id="BCD97744.1"/>
    </source>
</evidence>
<name>A0AAN2BK83_9GAMM</name>
<keyword evidence="2" id="KW-1185">Reference proteome</keyword>
<dbReference type="RefSeq" id="WP_236987219.1">
    <property type="nucleotide sequence ID" value="NZ_AP023086.1"/>
</dbReference>
<proteinExistence type="predicted"/>
<reference evidence="1 2" key="1">
    <citation type="journal article" date="2022" name="IScience">
        <title>An ultrasensitive nanofiber-based assay for enzymatic hydrolysis and deep-sea microbial degradation of cellulose.</title>
        <authorList>
            <person name="Tsudome M."/>
            <person name="Tachioka M."/>
            <person name="Miyazaki M."/>
            <person name="Uchimura K."/>
            <person name="Tsuda M."/>
            <person name="Takaki Y."/>
            <person name="Deguchi S."/>
        </authorList>
    </citation>
    <scope>NUCLEOTIDE SEQUENCE [LARGE SCALE GENOMIC DNA]</scope>
    <source>
        <strain evidence="1 2">GE09</strain>
    </source>
</reference>
<dbReference type="KEGG" id="marq:MARGE09_P1945"/>
<accession>A0AAN2BK83</accession>
<organism evidence="1 2">
    <name type="scientific">Marinagarivorans cellulosilyticus</name>
    <dbReference type="NCBI Taxonomy" id="2721545"/>
    <lineage>
        <taxon>Bacteria</taxon>
        <taxon>Pseudomonadati</taxon>
        <taxon>Pseudomonadota</taxon>
        <taxon>Gammaproteobacteria</taxon>
        <taxon>Cellvibrionales</taxon>
        <taxon>Cellvibrionaceae</taxon>
        <taxon>Marinagarivorans</taxon>
    </lineage>
</organism>
<evidence type="ECO:0000313" key="2">
    <source>
        <dbReference type="Proteomes" id="UP001320119"/>
    </source>
</evidence>
<dbReference type="Proteomes" id="UP001320119">
    <property type="component" value="Chromosome"/>
</dbReference>
<dbReference type="EMBL" id="AP023086">
    <property type="protein sequence ID" value="BCD97744.1"/>
    <property type="molecule type" value="Genomic_DNA"/>
</dbReference>
<sequence length="110" mass="11907">MSIFYAKQGLSSCQIGGAVSLAIIHDLQVNLSSLPGFPQVTVLSLKDGFFPIELSWSSDGEGVKSVAFELEEGKAFAAAKRFQDRKSFDRDIFESVQSAMARLEGVACVK</sequence>
<dbReference type="AlphaFoldDB" id="A0AAN2BK83"/>
<protein>
    <submittedName>
        <fullName evidence="1">Uncharacterized protein</fullName>
    </submittedName>
</protein>
<gene>
    <name evidence="1" type="ORF">MARGE09_P1945</name>
</gene>